<dbReference type="GO" id="GO:0000055">
    <property type="term" value="P:ribosomal large subunit export from nucleus"/>
    <property type="evidence" value="ECO:0007669"/>
    <property type="project" value="TreeGrafter"/>
</dbReference>
<dbReference type="Proteomes" id="UP000018936">
    <property type="component" value="Unassembled WGS sequence"/>
</dbReference>
<dbReference type="PANTHER" id="PTHR48103:SF2">
    <property type="entry name" value="MIDASIN"/>
    <property type="match status" value="1"/>
</dbReference>
<dbReference type="AlphaFoldDB" id="V8NRA7"/>
<feature type="compositionally biased region" description="Basic and acidic residues" evidence="3">
    <location>
        <begin position="158"/>
        <end position="185"/>
    </location>
</feature>
<feature type="compositionally biased region" description="Acidic residues" evidence="3">
    <location>
        <begin position="116"/>
        <end position="130"/>
    </location>
</feature>
<comment type="caution">
    <text evidence="4">The sequence shown here is derived from an EMBL/GenBank/DDBJ whole genome shotgun (WGS) entry which is preliminary data.</text>
</comment>
<proteinExistence type="predicted"/>
<dbReference type="GO" id="GO:0005634">
    <property type="term" value="C:nucleus"/>
    <property type="evidence" value="ECO:0007669"/>
    <property type="project" value="TreeGrafter"/>
</dbReference>
<evidence type="ECO:0000256" key="1">
    <source>
        <dbReference type="ARBA" id="ARBA00022741"/>
    </source>
</evidence>
<feature type="non-terminal residue" evidence="4">
    <location>
        <position position="233"/>
    </location>
</feature>
<evidence type="ECO:0000256" key="3">
    <source>
        <dbReference type="SAM" id="MobiDB-lite"/>
    </source>
</evidence>
<feature type="compositionally biased region" description="Basic and acidic residues" evidence="3">
    <location>
        <begin position="196"/>
        <end position="217"/>
    </location>
</feature>
<feature type="compositionally biased region" description="Basic and acidic residues" evidence="3">
    <location>
        <begin position="39"/>
        <end position="57"/>
    </location>
</feature>
<evidence type="ECO:0000256" key="2">
    <source>
        <dbReference type="ARBA" id="ARBA00022840"/>
    </source>
</evidence>
<dbReference type="PANTHER" id="PTHR48103">
    <property type="entry name" value="MIDASIN-RELATED"/>
    <property type="match status" value="1"/>
</dbReference>
<feature type="compositionally biased region" description="Acidic residues" evidence="3">
    <location>
        <begin position="222"/>
        <end position="233"/>
    </location>
</feature>
<sequence>DGGQGGTEFHDYEDGGIGEGEGKKDVSDKIENEDQVEDTYQKGQEKEKEDPDSKPDIEGEDNAIEMSEDFEGKTYDGEQEKEEEDDKSDENEDLDKQMGNLGDGDADKLDERLWGDDEEEEDEEDEDEDGKTETGPGMDEGDSELVAKDDNIGVNNQNEKKSSKDEEKEKQGGDSETREKIHEQIDEGEYDENEVDPYHGKQEKQPEAEALELDHELNLGNEEMDEEDKEEEE</sequence>
<evidence type="ECO:0000313" key="5">
    <source>
        <dbReference type="Proteomes" id="UP000018936"/>
    </source>
</evidence>
<name>V8NRA7_OPHHA</name>
<organism evidence="4 5">
    <name type="scientific">Ophiophagus hannah</name>
    <name type="common">King cobra</name>
    <name type="synonym">Naja hannah</name>
    <dbReference type="NCBI Taxonomy" id="8665"/>
    <lineage>
        <taxon>Eukaryota</taxon>
        <taxon>Metazoa</taxon>
        <taxon>Chordata</taxon>
        <taxon>Craniata</taxon>
        <taxon>Vertebrata</taxon>
        <taxon>Euteleostomi</taxon>
        <taxon>Lepidosauria</taxon>
        <taxon>Squamata</taxon>
        <taxon>Bifurcata</taxon>
        <taxon>Unidentata</taxon>
        <taxon>Episquamata</taxon>
        <taxon>Toxicofera</taxon>
        <taxon>Serpentes</taxon>
        <taxon>Colubroidea</taxon>
        <taxon>Elapidae</taxon>
        <taxon>Elapinae</taxon>
        <taxon>Ophiophagus</taxon>
    </lineage>
</organism>
<feature type="region of interest" description="Disordered" evidence="3">
    <location>
        <begin position="1"/>
        <end position="233"/>
    </location>
</feature>
<accession>V8NRA7</accession>
<keyword evidence="2" id="KW-0067">ATP-binding</keyword>
<protein>
    <submittedName>
        <fullName evidence="4">Midasin</fullName>
    </submittedName>
</protein>
<dbReference type="GO" id="GO:0000027">
    <property type="term" value="P:ribosomal large subunit assembly"/>
    <property type="evidence" value="ECO:0007669"/>
    <property type="project" value="TreeGrafter"/>
</dbReference>
<feature type="compositionally biased region" description="Acidic residues" evidence="3">
    <location>
        <begin position="79"/>
        <end position="93"/>
    </location>
</feature>
<feature type="compositionally biased region" description="Basic and acidic residues" evidence="3">
    <location>
        <begin position="105"/>
        <end position="115"/>
    </location>
</feature>
<dbReference type="EMBL" id="AZIM01002413">
    <property type="protein sequence ID" value="ETE64077.1"/>
    <property type="molecule type" value="Genomic_DNA"/>
</dbReference>
<feature type="compositionally biased region" description="Acidic residues" evidence="3">
    <location>
        <begin position="58"/>
        <end position="69"/>
    </location>
</feature>
<dbReference type="GO" id="GO:0005524">
    <property type="term" value="F:ATP binding"/>
    <property type="evidence" value="ECO:0007669"/>
    <property type="project" value="UniProtKB-KW"/>
</dbReference>
<keyword evidence="5" id="KW-1185">Reference proteome</keyword>
<reference evidence="4 5" key="1">
    <citation type="journal article" date="2013" name="Proc. Natl. Acad. Sci. U.S.A.">
        <title>The king cobra genome reveals dynamic gene evolution and adaptation in the snake venom system.</title>
        <authorList>
            <person name="Vonk F.J."/>
            <person name="Casewell N.R."/>
            <person name="Henkel C.V."/>
            <person name="Heimberg A.M."/>
            <person name="Jansen H.J."/>
            <person name="McCleary R.J."/>
            <person name="Kerkkamp H.M."/>
            <person name="Vos R.A."/>
            <person name="Guerreiro I."/>
            <person name="Calvete J.J."/>
            <person name="Wuster W."/>
            <person name="Woods A.E."/>
            <person name="Logan J.M."/>
            <person name="Harrison R.A."/>
            <person name="Castoe T.A."/>
            <person name="de Koning A.P."/>
            <person name="Pollock D.D."/>
            <person name="Yandell M."/>
            <person name="Calderon D."/>
            <person name="Renjifo C."/>
            <person name="Currier R.B."/>
            <person name="Salgado D."/>
            <person name="Pla D."/>
            <person name="Sanz L."/>
            <person name="Hyder A.S."/>
            <person name="Ribeiro J.M."/>
            <person name="Arntzen J.W."/>
            <person name="van den Thillart G.E."/>
            <person name="Boetzer M."/>
            <person name="Pirovano W."/>
            <person name="Dirks R.P."/>
            <person name="Spaink H.P."/>
            <person name="Duboule D."/>
            <person name="McGlinn E."/>
            <person name="Kini R.M."/>
            <person name="Richardson M.K."/>
        </authorList>
    </citation>
    <scope>NUCLEOTIDE SEQUENCE</scope>
    <source>
        <tissue evidence="4">Blood</tissue>
    </source>
</reference>
<feature type="compositionally biased region" description="Basic and acidic residues" evidence="3">
    <location>
        <begin position="20"/>
        <end position="32"/>
    </location>
</feature>
<dbReference type="GO" id="GO:0030687">
    <property type="term" value="C:preribosome, large subunit precursor"/>
    <property type="evidence" value="ECO:0007669"/>
    <property type="project" value="TreeGrafter"/>
</dbReference>
<keyword evidence="1" id="KW-0547">Nucleotide-binding</keyword>
<gene>
    <name evidence="4" type="primary">MDN1</name>
    <name evidence="4" type="ORF">L345_10150</name>
</gene>
<feature type="compositionally biased region" description="Acidic residues" evidence="3">
    <location>
        <begin position="186"/>
        <end position="195"/>
    </location>
</feature>
<evidence type="ECO:0000313" key="4">
    <source>
        <dbReference type="EMBL" id="ETE64077.1"/>
    </source>
</evidence>
<feature type="non-terminal residue" evidence="4">
    <location>
        <position position="1"/>
    </location>
</feature>
<dbReference type="OrthoDB" id="9373495at2759"/>